<dbReference type="EMBL" id="JANPWB010000013">
    <property type="protein sequence ID" value="KAJ1103902.1"/>
    <property type="molecule type" value="Genomic_DNA"/>
</dbReference>
<organism evidence="2 3">
    <name type="scientific">Pleurodeles waltl</name>
    <name type="common">Iberian ribbed newt</name>
    <dbReference type="NCBI Taxonomy" id="8319"/>
    <lineage>
        <taxon>Eukaryota</taxon>
        <taxon>Metazoa</taxon>
        <taxon>Chordata</taxon>
        <taxon>Craniata</taxon>
        <taxon>Vertebrata</taxon>
        <taxon>Euteleostomi</taxon>
        <taxon>Amphibia</taxon>
        <taxon>Batrachia</taxon>
        <taxon>Caudata</taxon>
        <taxon>Salamandroidea</taxon>
        <taxon>Salamandridae</taxon>
        <taxon>Pleurodelinae</taxon>
        <taxon>Pleurodeles</taxon>
    </lineage>
</organism>
<feature type="compositionally biased region" description="Basic and acidic residues" evidence="1">
    <location>
        <begin position="127"/>
        <end position="138"/>
    </location>
</feature>
<protein>
    <submittedName>
        <fullName evidence="2">Uncharacterized protein</fullName>
    </submittedName>
</protein>
<dbReference type="AlphaFoldDB" id="A0AAV7MK62"/>
<comment type="caution">
    <text evidence="2">The sequence shown here is derived from an EMBL/GenBank/DDBJ whole genome shotgun (WGS) entry which is preliminary data.</text>
</comment>
<proteinExistence type="predicted"/>
<name>A0AAV7MK62_PLEWA</name>
<keyword evidence="3" id="KW-1185">Reference proteome</keyword>
<reference evidence="2" key="1">
    <citation type="journal article" date="2022" name="bioRxiv">
        <title>Sequencing and chromosome-scale assembly of the giantPleurodeles waltlgenome.</title>
        <authorList>
            <person name="Brown T."/>
            <person name="Elewa A."/>
            <person name="Iarovenko S."/>
            <person name="Subramanian E."/>
            <person name="Araus A.J."/>
            <person name="Petzold A."/>
            <person name="Susuki M."/>
            <person name="Suzuki K.-i.T."/>
            <person name="Hayashi T."/>
            <person name="Toyoda A."/>
            <person name="Oliveira C."/>
            <person name="Osipova E."/>
            <person name="Leigh N.D."/>
            <person name="Simon A."/>
            <person name="Yun M.H."/>
        </authorList>
    </citation>
    <scope>NUCLEOTIDE SEQUENCE</scope>
    <source>
        <strain evidence="2">20211129_DDA</strain>
        <tissue evidence="2">Liver</tissue>
    </source>
</reference>
<feature type="region of interest" description="Disordered" evidence="1">
    <location>
        <begin position="1"/>
        <end position="23"/>
    </location>
</feature>
<evidence type="ECO:0000313" key="2">
    <source>
        <dbReference type="EMBL" id="KAJ1103902.1"/>
    </source>
</evidence>
<sequence>MEAPCDGIAEHPTLSQGYQDHGGTRECSASVLVVHRTIGNQFEWEGVKNNGSTDAEEDGGWRAAGRGWKEDRDQRIAGTDREEDGVQKTEIGRKVQCRKEKRWGPEEPHWRTRGKMATDTAGWNQNHGREARTRQQPRREALWMWGPQLDHRALAPGKYTAMAQ</sequence>
<dbReference type="Proteomes" id="UP001066276">
    <property type="component" value="Chromosome 9"/>
</dbReference>
<evidence type="ECO:0000256" key="1">
    <source>
        <dbReference type="SAM" id="MobiDB-lite"/>
    </source>
</evidence>
<accession>A0AAV7MK62</accession>
<feature type="region of interest" description="Disordered" evidence="1">
    <location>
        <begin position="47"/>
        <end position="138"/>
    </location>
</feature>
<feature type="compositionally biased region" description="Basic and acidic residues" evidence="1">
    <location>
        <begin position="67"/>
        <end position="93"/>
    </location>
</feature>
<evidence type="ECO:0000313" key="3">
    <source>
        <dbReference type="Proteomes" id="UP001066276"/>
    </source>
</evidence>
<gene>
    <name evidence="2" type="ORF">NDU88_001323</name>
</gene>